<keyword evidence="3" id="KW-1185">Reference proteome</keyword>
<organism evidence="2 3">
    <name type="scientific">Collybia nuda</name>
    <dbReference type="NCBI Taxonomy" id="64659"/>
    <lineage>
        <taxon>Eukaryota</taxon>
        <taxon>Fungi</taxon>
        <taxon>Dikarya</taxon>
        <taxon>Basidiomycota</taxon>
        <taxon>Agaricomycotina</taxon>
        <taxon>Agaricomycetes</taxon>
        <taxon>Agaricomycetidae</taxon>
        <taxon>Agaricales</taxon>
        <taxon>Tricholomatineae</taxon>
        <taxon>Clitocybaceae</taxon>
        <taxon>Collybia</taxon>
    </lineage>
</organism>
<comment type="caution">
    <text evidence="2">The sequence shown here is derived from an EMBL/GenBank/DDBJ whole genome shotgun (WGS) entry which is preliminary data.</text>
</comment>
<dbReference type="Proteomes" id="UP000807353">
    <property type="component" value="Unassembled WGS sequence"/>
</dbReference>
<gene>
    <name evidence="2" type="ORF">BDZ94DRAFT_1256626</name>
</gene>
<sequence length="72" mass="7715">MTWSLITVIRMLTVLCNTMVAYSLNGCSPSAMILSRAWSEQMCLMAGLDVDGALFVIDNGPDTSVASTLTLL</sequence>
<accession>A0A9P5YAP4</accession>
<evidence type="ECO:0008006" key="4">
    <source>
        <dbReference type="Google" id="ProtNLM"/>
    </source>
</evidence>
<proteinExistence type="predicted"/>
<evidence type="ECO:0000313" key="2">
    <source>
        <dbReference type="EMBL" id="KAF9464240.1"/>
    </source>
</evidence>
<feature type="signal peptide" evidence="1">
    <location>
        <begin position="1"/>
        <end position="23"/>
    </location>
</feature>
<evidence type="ECO:0000313" key="3">
    <source>
        <dbReference type="Proteomes" id="UP000807353"/>
    </source>
</evidence>
<keyword evidence="1" id="KW-0732">Signal</keyword>
<reference evidence="2" key="1">
    <citation type="submission" date="2020-11" db="EMBL/GenBank/DDBJ databases">
        <authorList>
            <consortium name="DOE Joint Genome Institute"/>
            <person name="Ahrendt S."/>
            <person name="Riley R."/>
            <person name="Andreopoulos W."/>
            <person name="Labutti K."/>
            <person name="Pangilinan J."/>
            <person name="Ruiz-Duenas F.J."/>
            <person name="Barrasa J.M."/>
            <person name="Sanchez-Garcia M."/>
            <person name="Camarero S."/>
            <person name="Miyauchi S."/>
            <person name="Serrano A."/>
            <person name="Linde D."/>
            <person name="Babiker R."/>
            <person name="Drula E."/>
            <person name="Ayuso-Fernandez I."/>
            <person name="Pacheco R."/>
            <person name="Padilla G."/>
            <person name="Ferreira P."/>
            <person name="Barriuso J."/>
            <person name="Kellner H."/>
            <person name="Castanera R."/>
            <person name="Alfaro M."/>
            <person name="Ramirez L."/>
            <person name="Pisabarro A.G."/>
            <person name="Kuo A."/>
            <person name="Tritt A."/>
            <person name="Lipzen A."/>
            <person name="He G."/>
            <person name="Yan M."/>
            <person name="Ng V."/>
            <person name="Cullen D."/>
            <person name="Martin F."/>
            <person name="Rosso M.-N."/>
            <person name="Henrissat B."/>
            <person name="Hibbett D."/>
            <person name="Martinez A.T."/>
            <person name="Grigoriev I.V."/>
        </authorList>
    </citation>
    <scope>NUCLEOTIDE SEQUENCE</scope>
    <source>
        <strain evidence="2">CBS 247.69</strain>
    </source>
</reference>
<name>A0A9P5YAP4_9AGAR</name>
<evidence type="ECO:0000256" key="1">
    <source>
        <dbReference type="SAM" id="SignalP"/>
    </source>
</evidence>
<dbReference type="AlphaFoldDB" id="A0A9P5YAP4"/>
<dbReference type="EMBL" id="MU150255">
    <property type="protein sequence ID" value="KAF9464240.1"/>
    <property type="molecule type" value="Genomic_DNA"/>
</dbReference>
<protein>
    <recommendedName>
        <fullName evidence="4">Secreted protein</fullName>
    </recommendedName>
</protein>
<feature type="chain" id="PRO_5040196913" description="Secreted protein" evidence="1">
    <location>
        <begin position="24"/>
        <end position="72"/>
    </location>
</feature>